<reference evidence="2" key="1">
    <citation type="submission" date="2018-02" db="EMBL/GenBank/DDBJ databases">
        <title>Rhizophora mucronata_Transcriptome.</title>
        <authorList>
            <person name="Meera S.P."/>
            <person name="Sreeshan A."/>
            <person name="Augustine A."/>
        </authorList>
    </citation>
    <scope>NUCLEOTIDE SEQUENCE</scope>
    <source>
        <tissue evidence="2">Leaf</tissue>
    </source>
</reference>
<sequence length="70" mass="8157">MFCTFFFFNICCSVCCILVEIFFFSKSLNMMIAFDTQSHLLLLKQNGESVIDYLILYADFLYHVMGAFVV</sequence>
<keyword evidence="2" id="KW-0689">Ribosomal protein</keyword>
<dbReference type="GO" id="GO:0005840">
    <property type="term" value="C:ribosome"/>
    <property type="evidence" value="ECO:0007669"/>
    <property type="project" value="UniProtKB-KW"/>
</dbReference>
<keyword evidence="1" id="KW-1133">Transmembrane helix</keyword>
<keyword evidence="2" id="KW-0687">Ribonucleoprotein</keyword>
<keyword evidence="1" id="KW-0472">Membrane</keyword>
<feature type="transmembrane region" description="Helical" evidence="1">
    <location>
        <begin position="6"/>
        <end position="24"/>
    </location>
</feature>
<name>A0A2P2KES8_RHIMU</name>
<proteinExistence type="predicted"/>
<evidence type="ECO:0000313" key="2">
    <source>
        <dbReference type="EMBL" id="MBX04246.1"/>
    </source>
</evidence>
<evidence type="ECO:0000256" key="1">
    <source>
        <dbReference type="SAM" id="Phobius"/>
    </source>
</evidence>
<accession>A0A2P2KES8</accession>
<dbReference type="AlphaFoldDB" id="A0A2P2KES8"/>
<dbReference type="EMBL" id="GGEC01023762">
    <property type="protein sequence ID" value="MBX04246.1"/>
    <property type="molecule type" value="Transcribed_RNA"/>
</dbReference>
<keyword evidence="1" id="KW-0812">Transmembrane</keyword>
<organism evidence="2">
    <name type="scientific">Rhizophora mucronata</name>
    <name type="common">Asiatic mangrove</name>
    <dbReference type="NCBI Taxonomy" id="61149"/>
    <lineage>
        <taxon>Eukaryota</taxon>
        <taxon>Viridiplantae</taxon>
        <taxon>Streptophyta</taxon>
        <taxon>Embryophyta</taxon>
        <taxon>Tracheophyta</taxon>
        <taxon>Spermatophyta</taxon>
        <taxon>Magnoliopsida</taxon>
        <taxon>eudicotyledons</taxon>
        <taxon>Gunneridae</taxon>
        <taxon>Pentapetalae</taxon>
        <taxon>rosids</taxon>
        <taxon>fabids</taxon>
        <taxon>Malpighiales</taxon>
        <taxon>Rhizophoraceae</taxon>
        <taxon>Rhizophora</taxon>
    </lineage>
</organism>
<protein>
    <submittedName>
        <fullName evidence="2">60S ribosomal protein L32</fullName>
    </submittedName>
</protein>